<dbReference type="KEGG" id="pef:A7E78_08325"/>
<dbReference type="RefSeq" id="WP_072283803.1">
    <property type="nucleotide sequence ID" value="NZ_CP015519.1"/>
</dbReference>
<gene>
    <name evidence="2" type="ORF">A7E78_08325</name>
</gene>
<accession>A0A1L3GPG9</accession>
<evidence type="ECO:0000313" key="2">
    <source>
        <dbReference type="EMBL" id="APG27839.1"/>
    </source>
</evidence>
<name>A0A1L3GPG9_9BACT</name>
<reference evidence="2 3" key="1">
    <citation type="journal article" date="2017" name="Genome Announc.">
        <title>Complete Genome Sequences of Two Acetylene-Fermenting Pelobacter acetylenicus Strains.</title>
        <authorList>
            <person name="Sutton J.M."/>
            <person name="Baesman S.M."/>
            <person name="Fierst J.L."/>
            <person name="Poret-Peterson A.T."/>
            <person name="Oremland R.S."/>
            <person name="Dunlap D.S."/>
            <person name="Akob D.M."/>
        </authorList>
    </citation>
    <scope>NUCLEOTIDE SEQUENCE [LARGE SCALE GENOMIC DNA]</scope>
    <source>
        <strain evidence="2 3">SFB93</strain>
    </source>
</reference>
<evidence type="ECO:0000313" key="3">
    <source>
        <dbReference type="Proteomes" id="UP000182517"/>
    </source>
</evidence>
<evidence type="ECO:0000256" key="1">
    <source>
        <dbReference type="SAM" id="SignalP"/>
    </source>
</evidence>
<dbReference type="AlphaFoldDB" id="A0A1L3GPG9"/>
<feature type="chain" id="PRO_5012792323" evidence="1">
    <location>
        <begin position="24"/>
        <end position="119"/>
    </location>
</feature>
<proteinExistence type="predicted"/>
<dbReference type="Proteomes" id="UP000182517">
    <property type="component" value="Chromosome"/>
</dbReference>
<dbReference type="EMBL" id="CP015519">
    <property type="protein sequence ID" value="APG27839.1"/>
    <property type="molecule type" value="Genomic_DNA"/>
</dbReference>
<protein>
    <submittedName>
        <fullName evidence="2">Uncharacterized protein</fullName>
    </submittedName>
</protein>
<keyword evidence="1" id="KW-0732">Signal</keyword>
<organism evidence="2 3">
    <name type="scientific">Syntrophotalea acetylenivorans</name>
    <dbReference type="NCBI Taxonomy" id="1842532"/>
    <lineage>
        <taxon>Bacteria</taxon>
        <taxon>Pseudomonadati</taxon>
        <taxon>Thermodesulfobacteriota</taxon>
        <taxon>Desulfuromonadia</taxon>
        <taxon>Desulfuromonadales</taxon>
        <taxon>Syntrophotaleaceae</taxon>
        <taxon>Syntrophotalea</taxon>
    </lineage>
</organism>
<feature type="signal peptide" evidence="1">
    <location>
        <begin position="1"/>
        <end position="23"/>
    </location>
</feature>
<keyword evidence="3" id="KW-1185">Reference proteome</keyword>
<sequence>MRQLMTTIQIMLLLAMAAGIASAAELSLAATSDTGRSSATKNVELTLVAAPANPGSYAPDTENEVPPELEPALLRERAFTEANAFAGVHVALPTSPLSIVLAADELLNPTYGLKLHLVW</sequence>